<feature type="transmembrane region" description="Helical" evidence="1">
    <location>
        <begin position="86"/>
        <end position="107"/>
    </location>
</feature>
<feature type="transmembrane region" description="Helical" evidence="1">
    <location>
        <begin position="20"/>
        <end position="42"/>
    </location>
</feature>
<dbReference type="AlphaFoldDB" id="A0A251ZUQ3"/>
<feature type="transmembrane region" description="Helical" evidence="1">
    <location>
        <begin position="169"/>
        <end position="199"/>
    </location>
</feature>
<keyword evidence="1" id="KW-1133">Transmembrane helix</keyword>
<feature type="transmembrane region" description="Helical" evidence="1">
    <location>
        <begin position="328"/>
        <end position="347"/>
    </location>
</feature>
<evidence type="ECO:0000313" key="3">
    <source>
        <dbReference type="Proteomes" id="UP000194946"/>
    </source>
</evidence>
<evidence type="ECO:0000313" key="2">
    <source>
        <dbReference type="EMBL" id="OUI78396.1"/>
    </source>
</evidence>
<comment type="caution">
    <text evidence="2">The sequence shown here is derived from an EMBL/GenBank/DDBJ whole genome shotgun (WGS) entry which is preliminary data.</text>
</comment>
<feature type="transmembrane region" description="Helical" evidence="1">
    <location>
        <begin position="354"/>
        <end position="376"/>
    </location>
</feature>
<proteinExistence type="predicted"/>
<accession>A0A251ZUQ3</accession>
<feature type="transmembrane region" description="Helical" evidence="1">
    <location>
        <begin position="303"/>
        <end position="322"/>
    </location>
</feature>
<dbReference type="Pfam" id="PF14264">
    <property type="entry name" value="Glucos_trans_II"/>
    <property type="match status" value="1"/>
</dbReference>
<sequence length="471" mass="54093">MHKEFFQLTLNQFKERTNIIISFITCFIISILCYGRTFFSAYTPDDYLYNVQKIPLAFFLQQGRFIQGAISFIFNQLNISLTSSGFAFEVLFFASFSICTTYFVYYLTNKNNFLISFILSTAIIISNPIFSTMAAYHGTVIDYTFSFLFLTFFFYYSKQFLEFSSIKDLIIASVSLTLVCGSYQSCVPIAIIWSIFYTLIHYKNYSKYNLCRLYLPIIIGITLYAILYASTKNAAGLNNWDPRVGLITLQGFLDRIHTVITSFALDALTKNQIILKKIGLLIAINITIFAISYRKQSLIRSLLFLLAVFASIIITLLPISIIKIWAPTARSIIGMAFCYGIAFLYVCNNTVIKIINYTFATSIIIFSIIISNAFLYKLHLKNEQDRWLSSNITIALLQINDEDKKEVTIVDNHQRLKSADWAFRGIFYTYTGNLFNFVPANQNDHNQCIKSSIWPQKDSIHIINQKVIICL</sequence>
<evidence type="ECO:0008006" key="4">
    <source>
        <dbReference type="Google" id="ProtNLM"/>
    </source>
</evidence>
<dbReference type="Proteomes" id="UP000194946">
    <property type="component" value="Unassembled WGS sequence"/>
</dbReference>
<keyword evidence="3" id="KW-1185">Reference proteome</keyword>
<evidence type="ECO:0000256" key="1">
    <source>
        <dbReference type="SAM" id="Phobius"/>
    </source>
</evidence>
<reference evidence="3" key="1">
    <citation type="submission" date="2014-06" db="EMBL/GenBank/DDBJ databases">
        <authorList>
            <person name="Winans N.J."/>
            <person name="Newell P.D."/>
            <person name="Douglas A.E."/>
        </authorList>
    </citation>
    <scope>NUCLEOTIDE SEQUENCE [LARGE SCALE GENOMIC DNA]</scope>
    <source>
        <strain evidence="3">DmL_052</strain>
    </source>
</reference>
<dbReference type="RefSeq" id="WP_008853131.1">
    <property type="nucleotide sequence ID" value="NZ_JOPB01000007.1"/>
</dbReference>
<feature type="transmembrane region" description="Helical" evidence="1">
    <location>
        <begin position="140"/>
        <end position="157"/>
    </location>
</feature>
<dbReference type="EMBL" id="JOPB01000007">
    <property type="protein sequence ID" value="OUI78396.1"/>
    <property type="molecule type" value="Genomic_DNA"/>
</dbReference>
<keyword evidence="1" id="KW-0472">Membrane</keyword>
<name>A0A251ZUQ3_9PROT</name>
<protein>
    <recommendedName>
        <fullName evidence="4">Glycosyltransferase RgtA/B/C/D-like domain-containing protein</fullName>
    </recommendedName>
</protein>
<organism evidence="2 3">
    <name type="scientific">Commensalibacter intestini</name>
    <dbReference type="NCBI Taxonomy" id="479936"/>
    <lineage>
        <taxon>Bacteria</taxon>
        <taxon>Pseudomonadati</taxon>
        <taxon>Pseudomonadota</taxon>
        <taxon>Alphaproteobacteria</taxon>
        <taxon>Acetobacterales</taxon>
        <taxon>Acetobacteraceae</taxon>
    </lineage>
</organism>
<feature type="transmembrane region" description="Helical" evidence="1">
    <location>
        <begin position="211"/>
        <end position="230"/>
    </location>
</feature>
<feature type="transmembrane region" description="Helical" evidence="1">
    <location>
        <begin position="113"/>
        <end position="133"/>
    </location>
</feature>
<keyword evidence="1" id="KW-0812">Transmembrane</keyword>
<dbReference type="InterPro" id="IPR025686">
    <property type="entry name" value="Glucos_trans_II"/>
</dbReference>
<gene>
    <name evidence="2" type="ORF">HK18_10225</name>
</gene>